<dbReference type="RefSeq" id="WP_107931891.1">
    <property type="nucleotide sequence ID" value="NZ_CP085009.1"/>
</dbReference>
<keyword evidence="3" id="KW-1185">Reference proteome</keyword>
<protein>
    <recommendedName>
        <fullName evidence="1">GyrI-like small molecule binding domain-containing protein</fullName>
    </recommendedName>
</protein>
<dbReference type="AlphaFoldDB" id="A0A318TZ90"/>
<proteinExistence type="predicted"/>
<dbReference type="OrthoDB" id="2863365at2"/>
<feature type="domain" description="GyrI-like small molecule binding" evidence="1">
    <location>
        <begin position="9"/>
        <end position="145"/>
    </location>
</feature>
<gene>
    <name evidence="2" type="ORF">BJ095_102123</name>
</gene>
<reference evidence="2 3" key="1">
    <citation type="submission" date="2018-06" db="EMBL/GenBank/DDBJ databases">
        <title>Genomic Encyclopedia of Archaeal and Bacterial Type Strains, Phase II (KMG-II): from individual species to whole genera.</title>
        <authorList>
            <person name="Goeker M."/>
        </authorList>
    </citation>
    <scope>NUCLEOTIDE SEQUENCE [LARGE SCALE GENOMIC DNA]</scope>
    <source>
        <strain evidence="2 3">KACC 16626</strain>
    </source>
</reference>
<evidence type="ECO:0000259" key="1">
    <source>
        <dbReference type="Pfam" id="PF06445"/>
    </source>
</evidence>
<evidence type="ECO:0000313" key="3">
    <source>
        <dbReference type="Proteomes" id="UP000247416"/>
    </source>
</evidence>
<dbReference type="EMBL" id="QJTJ01000002">
    <property type="protein sequence ID" value="PYF08358.1"/>
    <property type="molecule type" value="Genomic_DNA"/>
</dbReference>
<organism evidence="2 3">
    <name type="scientific">Ureibacillus chungkukjangi</name>
    <dbReference type="NCBI Taxonomy" id="1202712"/>
    <lineage>
        <taxon>Bacteria</taxon>
        <taxon>Bacillati</taxon>
        <taxon>Bacillota</taxon>
        <taxon>Bacilli</taxon>
        <taxon>Bacillales</taxon>
        <taxon>Caryophanaceae</taxon>
        <taxon>Ureibacillus</taxon>
    </lineage>
</organism>
<dbReference type="Pfam" id="PF06445">
    <property type="entry name" value="GyrI-like"/>
    <property type="match status" value="1"/>
</dbReference>
<sequence length="146" mass="16692">MDFKIINKNFKVVSLKSRGDFGNFDKEVPALAKQLLSRSDEIESHTGVEIALFEPKRNQAHKIGEYLVGLIVNERLQDVPAGMHFIEVDERFMTARGKISSIGALHANLINWGEEQGYKRNLESYIIETYHPVEDGEEVQIYLPIF</sequence>
<evidence type="ECO:0000313" key="2">
    <source>
        <dbReference type="EMBL" id="PYF08358.1"/>
    </source>
</evidence>
<comment type="caution">
    <text evidence="2">The sequence shown here is derived from an EMBL/GenBank/DDBJ whole genome shotgun (WGS) entry which is preliminary data.</text>
</comment>
<accession>A0A318TZ90</accession>
<name>A0A318TZ90_9BACL</name>
<dbReference type="Proteomes" id="UP000247416">
    <property type="component" value="Unassembled WGS sequence"/>
</dbReference>
<dbReference type="InterPro" id="IPR029442">
    <property type="entry name" value="GyrI-like"/>
</dbReference>